<proteinExistence type="predicted"/>
<name>A0AAD3UQW8_KLEOX</name>
<gene>
    <name evidence="1" type="ORF">F6W21_26075</name>
</gene>
<dbReference type="EMBL" id="DACXIC010000053">
    <property type="protein sequence ID" value="HAU4359799.1"/>
    <property type="molecule type" value="Genomic_DNA"/>
</dbReference>
<evidence type="ECO:0000313" key="2">
    <source>
        <dbReference type="Proteomes" id="UP000868497"/>
    </source>
</evidence>
<accession>A0AAD3UQW8</accession>
<sequence>MHAEEALTYPGSSPPNILINDQVVLSYRLPSATIAASFTDGDRDMRRFVYCLMAVATLSGCGQPDDEKIVNDVQAKIVKRMGGSYGRCDDYKFLSNATAPEFKNAYLLHCDNFLNPKSLSFSDVRVYRHNSFVVVCGVVSGKTDLSRQGNRFVEFWDREDGAEMQSKYSGIKISDLPSSPVTRYRNYYQKYCN</sequence>
<dbReference type="AlphaFoldDB" id="A0AAD3UQW8"/>
<comment type="caution">
    <text evidence="1">The sequence shown here is derived from an EMBL/GenBank/DDBJ whole genome shotgun (WGS) entry which is preliminary data.</text>
</comment>
<reference evidence="1" key="2">
    <citation type="submission" date="2019-09" db="EMBL/GenBank/DDBJ databases">
        <authorList>
            <consortium name="NCBI Pathogen Detection Project"/>
        </authorList>
    </citation>
    <scope>NUCLEOTIDE SEQUENCE</scope>
    <source>
        <strain evidence="1">AUSMDU00005748</strain>
    </source>
</reference>
<dbReference type="Proteomes" id="UP000868497">
    <property type="component" value="Unassembled WGS sequence"/>
</dbReference>
<protein>
    <submittedName>
        <fullName evidence="1">Uncharacterized protein</fullName>
    </submittedName>
</protein>
<dbReference type="RefSeq" id="WP_202860345.1">
    <property type="nucleotide sequence ID" value="NZ_JAETUX010000001.1"/>
</dbReference>
<evidence type="ECO:0000313" key="1">
    <source>
        <dbReference type="EMBL" id="HAU4359799.1"/>
    </source>
</evidence>
<reference evidence="1" key="1">
    <citation type="journal article" date="2018" name="Genome Biol.">
        <title>SKESA: strategic k-mer extension for scrupulous assemblies.</title>
        <authorList>
            <person name="Souvorov A."/>
            <person name="Agarwala R."/>
            <person name="Lipman D.J."/>
        </authorList>
    </citation>
    <scope>NUCLEOTIDE SEQUENCE</scope>
    <source>
        <strain evidence="1">AUSMDU00005748</strain>
    </source>
</reference>
<organism evidence="1 2">
    <name type="scientific">Klebsiella oxytoca</name>
    <dbReference type="NCBI Taxonomy" id="571"/>
    <lineage>
        <taxon>Bacteria</taxon>
        <taxon>Pseudomonadati</taxon>
        <taxon>Pseudomonadota</taxon>
        <taxon>Gammaproteobacteria</taxon>
        <taxon>Enterobacterales</taxon>
        <taxon>Enterobacteriaceae</taxon>
        <taxon>Klebsiella/Raoultella group</taxon>
        <taxon>Klebsiella</taxon>
    </lineage>
</organism>